<evidence type="ECO:0000256" key="1">
    <source>
        <dbReference type="ARBA" id="ARBA00004123"/>
    </source>
</evidence>
<dbReference type="GO" id="GO:0048471">
    <property type="term" value="C:perinuclear region of cytoplasm"/>
    <property type="evidence" value="ECO:0007669"/>
    <property type="project" value="UniProtKB-SubCell"/>
</dbReference>
<evidence type="ECO:0000256" key="5">
    <source>
        <dbReference type="ARBA" id="ARBA00004406"/>
    </source>
</evidence>
<keyword evidence="13" id="KW-0967">Endosome</keyword>
<dbReference type="InterPro" id="IPR032679">
    <property type="entry name" value="Sin1_N"/>
</dbReference>
<evidence type="ECO:0000256" key="14">
    <source>
        <dbReference type="ARBA" id="ARBA00022787"/>
    </source>
</evidence>
<dbReference type="GO" id="GO:0031902">
    <property type="term" value="C:late endosome membrane"/>
    <property type="evidence" value="ECO:0007669"/>
    <property type="project" value="UniProtKB-SubCell"/>
</dbReference>
<reference evidence="28" key="1">
    <citation type="submission" date="2025-08" db="UniProtKB">
        <authorList>
            <consortium name="Ensembl"/>
        </authorList>
    </citation>
    <scope>IDENTIFICATION</scope>
</reference>
<dbReference type="Pfam" id="PF16979">
    <property type="entry name" value="SIN1_PH"/>
    <property type="match status" value="1"/>
</dbReference>
<dbReference type="GeneTree" id="ENSGT00390000000642"/>
<dbReference type="InterPro" id="IPR057339">
    <property type="entry name" value="RBD_SIN1"/>
</dbReference>
<dbReference type="CDD" id="cd13331">
    <property type="entry name" value="PH_Avo1"/>
    <property type="match status" value="1"/>
</dbReference>
<dbReference type="GO" id="GO:0031932">
    <property type="term" value="C:TORC2 complex"/>
    <property type="evidence" value="ECO:0007669"/>
    <property type="project" value="InterPro"/>
</dbReference>
<evidence type="ECO:0000256" key="6">
    <source>
        <dbReference type="ARBA" id="ARBA00004450"/>
    </source>
</evidence>
<dbReference type="GO" id="GO:0005741">
    <property type="term" value="C:mitochondrial outer membrane"/>
    <property type="evidence" value="ECO:0007669"/>
    <property type="project" value="UniProtKB-SubCell"/>
</dbReference>
<reference evidence="28" key="2">
    <citation type="submission" date="2025-09" db="UniProtKB">
        <authorList>
            <consortium name="Ensembl"/>
        </authorList>
    </citation>
    <scope>IDENTIFICATION</scope>
</reference>
<feature type="domain" description="Target of rapamycin complex 2 subunit MAPKAP1-like Ras-binding" evidence="27">
    <location>
        <begin position="287"/>
        <end position="353"/>
    </location>
</feature>
<feature type="domain" description="CRIM" evidence="25">
    <location>
        <begin position="139"/>
        <end position="267"/>
    </location>
</feature>
<evidence type="ECO:0000259" key="27">
    <source>
        <dbReference type="Pfam" id="PF25322"/>
    </source>
</evidence>
<organism evidence="28 29">
    <name type="scientific">Panthera tigris altaica</name>
    <name type="common">Siberian tiger</name>
    <dbReference type="NCBI Taxonomy" id="74533"/>
    <lineage>
        <taxon>Eukaryota</taxon>
        <taxon>Metazoa</taxon>
        <taxon>Chordata</taxon>
        <taxon>Craniata</taxon>
        <taxon>Vertebrata</taxon>
        <taxon>Euteleostomi</taxon>
        <taxon>Mammalia</taxon>
        <taxon>Eutheria</taxon>
        <taxon>Laurasiatheria</taxon>
        <taxon>Carnivora</taxon>
        <taxon>Feliformia</taxon>
        <taxon>Felidae</taxon>
        <taxon>Pantherinae</taxon>
        <taxon>Panthera</taxon>
    </lineage>
</organism>
<evidence type="ECO:0000259" key="24">
    <source>
        <dbReference type="Pfam" id="PF05422"/>
    </source>
</evidence>
<evidence type="ECO:0000313" key="29">
    <source>
        <dbReference type="Proteomes" id="UP000675900"/>
    </source>
</evidence>
<dbReference type="InterPro" id="IPR011993">
    <property type="entry name" value="PH-like_dom_sf"/>
</dbReference>
<dbReference type="PANTHER" id="PTHR13335:SF1">
    <property type="entry name" value="TARGET OF RAPAMYCIN COMPLEX 2 SUBUNIT MAPKAP1"/>
    <property type="match status" value="1"/>
</dbReference>
<feature type="domain" description="Sin1 N-terminal" evidence="24">
    <location>
        <begin position="18"/>
        <end position="128"/>
    </location>
</feature>
<accession>A0A8C9K4K8</accession>
<dbReference type="GO" id="GO:0005789">
    <property type="term" value="C:endoplasmic reticulum membrane"/>
    <property type="evidence" value="ECO:0007669"/>
    <property type="project" value="UniProtKB-SubCell"/>
</dbReference>
<keyword evidence="19" id="KW-0458">Lysosome</keyword>
<dbReference type="Ensembl" id="ENSPTIT00000017028.1">
    <property type="protein sequence ID" value="ENSPTIP00000012984.1"/>
    <property type="gene ID" value="ENSPTIG00000012826.1"/>
</dbReference>
<dbReference type="InterPro" id="IPR031313">
    <property type="entry name" value="Sin1_PH_dom"/>
</dbReference>
<comment type="similarity">
    <text evidence="9">Belongs to the SIN1 family.</text>
</comment>
<evidence type="ECO:0000256" key="22">
    <source>
        <dbReference type="ARBA" id="ARBA00031431"/>
    </source>
</evidence>
<dbReference type="AlphaFoldDB" id="A0A8C9K4K8"/>
<dbReference type="GO" id="GO:0140767">
    <property type="term" value="F:enzyme-substrate adaptor activity"/>
    <property type="evidence" value="ECO:0007669"/>
    <property type="project" value="UniProtKB-ARBA"/>
</dbReference>
<dbReference type="InterPro" id="IPR031567">
    <property type="entry name" value="CRIM_dom"/>
</dbReference>
<evidence type="ECO:0000256" key="18">
    <source>
        <dbReference type="ARBA" id="ARBA00023136"/>
    </source>
</evidence>
<dbReference type="GO" id="GO:0038203">
    <property type="term" value="P:TORC2 signaling"/>
    <property type="evidence" value="ECO:0007669"/>
    <property type="project" value="UniProtKB-ARBA"/>
</dbReference>
<evidence type="ECO:0000256" key="12">
    <source>
        <dbReference type="ARBA" id="ARBA00022490"/>
    </source>
</evidence>
<dbReference type="Pfam" id="PF25322">
    <property type="entry name" value="RBD_SIN1"/>
    <property type="match status" value="1"/>
</dbReference>
<sequence length="475" mass="53733">MAFLDNPTIILAHIRQSHVTSDDTGMCEMVLIDHDVDLEKIHPPSMPGDSGSEIQGSNGETQGYVYAQSVDITSSWDFGIRRRSNTAQRLERLRKERQNQIKCKNIQWKERNSKQSAQELKSLFEKKSLKEKPPSSGKQSILSVRLEQCPLQLNNPFNEYSKFDGKGHVGTTATKKIDVYLPLHSSQDRLLPMTVVTMASARVQDLIGLICWQYTSEGREPKLNDNVSAYCLHIAEDDGEVDTDFPPLDSNEPIHKFGFSTLALVEKYSSPGLTSKESLFVRINAAHGFSLIQVDNTKVTMKEILLKAVKRRKGSQKVSGPQYRLEKQSEPNVAVDLESTLESQSAWEFCLVRENSISGDKVEIDPVTNEKASTKFWIKQKPISIDSDLLCACDLAEEKSPSHAIFKLTYLSNHDYKHLYFESDAATVNEIVLKVNYILESRASTARADYFAQKQRKLNRRTSFSFQKEKKSGQQ</sequence>
<dbReference type="GO" id="GO:0031901">
    <property type="term" value="C:early endosome membrane"/>
    <property type="evidence" value="ECO:0007669"/>
    <property type="project" value="UniProtKB-SubCell"/>
</dbReference>
<keyword evidence="16" id="KW-0333">Golgi apparatus</keyword>
<dbReference type="Pfam" id="PF16978">
    <property type="entry name" value="CRIM"/>
    <property type="match status" value="1"/>
</dbReference>
<protein>
    <recommendedName>
        <fullName evidence="10">Target of rapamycin complex 2 subunit MAPKAP1</fullName>
    </recommendedName>
    <alternativeName>
        <fullName evidence="22">Stress-activated map kinase-interacting protein 1</fullName>
    </alternativeName>
</protein>
<proteinExistence type="inferred from homology"/>
<evidence type="ECO:0000256" key="10">
    <source>
        <dbReference type="ARBA" id="ARBA00014183"/>
    </source>
</evidence>
<evidence type="ECO:0000256" key="15">
    <source>
        <dbReference type="ARBA" id="ARBA00022824"/>
    </source>
</evidence>
<dbReference type="GO" id="GO:0005765">
    <property type="term" value="C:lysosomal membrane"/>
    <property type="evidence" value="ECO:0007669"/>
    <property type="project" value="UniProtKB-SubCell"/>
</dbReference>
<evidence type="ECO:0000256" key="9">
    <source>
        <dbReference type="ARBA" id="ARBA00009407"/>
    </source>
</evidence>
<keyword evidence="20" id="KW-0539">Nucleus</keyword>
<evidence type="ECO:0000313" key="28">
    <source>
        <dbReference type="Ensembl" id="ENSPTIP00000012984.1"/>
    </source>
</evidence>
<evidence type="ECO:0000256" key="19">
    <source>
        <dbReference type="ARBA" id="ARBA00023228"/>
    </source>
</evidence>
<evidence type="ECO:0000256" key="4">
    <source>
        <dbReference type="ARBA" id="ARBA00004395"/>
    </source>
</evidence>
<evidence type="ECO:0000259" key="25">
    <source>
        <dbReference type="Pfam" id="PF16978"/>
    </source>
</evidence>
<keyword evidence="17" id="KW-0496">Mitochondrion</keyword>
<dbReference type="Proteomes" id="UP000675900">
    <property type="component" value="Unassembled WGS sequence"/>
</dbReference>
<keyword evidence="29" id="KW-1185">Reference proteome</keyword>
<dbReference type="PANTHER" id="PTHR13335">
    <property type="entry name" value="TARGET OF RAPAMYCIN COMPLEX 2 SUBUNIT MAPKAP1"/>
    <property type="match status" value="1"/>
</dbReference>
<evidence type="ECO:0000256" key="13">
    <source>
        <dbReference type="ARBA" id="ARBA00022753"/>
    </source>
</evidence>
<evidence type="ECO:0000256" key="2">
    <source>
        <dbReference type="ARBA" id="ARBA00004202"/>
    </source>
</evidence>
<dbReference type="Gene3D" id="2.30.29.30">
    <property type="entry name" value="Pleckstrin-homology domain (PH domain)/Phosphotyrosine-binding domain (PTB)"/>
    <property type="match status" value="1"/>
</dbReference>
<dbReference type="GO" id="GO:0000139">
    <property type="term" value="C:Golgi membrane"/>
    <property type="evidence" value="ECO:0007669"/>
    <property type="project" value="UniProtKB-SubCell"/>
</dbReference>
<evidence type="ECO:0000259" key="26">
    <source>
        <dbReference type="Pfam" id="PF16979"/>
    </source>
</evidence>
<evidence type="ECO:0000256" key="16">
    <source>
        <dbReference type="ARBA" id="ARBA00023034"/>
    </source>
</evidence>
<dbReference type="GO" id="GO:0005546">
    <property type="term" value="F:phosphatidylinositol-4,5-bisphosphate binding"/>
    <property type="evidence" value="ECO:0007669"/>
    <property type="project" value="TreeGrafter"/>
</dbReference>
<keyword evidence="18" id="KW-0472">Membrane</keyword>
<evidence type="ECO:0000256" key="8">
    <source>
        <dbReference type="ARBA" id="ARBA00004633"/>
    </source>
</evidence>
<keyword evidence="14" id="KW-1000">Mitochondrion outer membrane</keyword>
<feature type="domain" description="SIN1-type PH" evidence="26">
    <location>
        <begin position="357"/>
        <end position="440"/>
    </location>
</feature>
<evidence type="ECO:0000256" key="20">
    <source>
        <dbReference type="ARBA" id="ARBA00023242"/>
    </source>
</evidence>
<comment type="subcellular location">
    <subcellularLocation>
        <location evidence="2">Cell membrane</location>
        <topology evidence="2">Peripheral membrane protein</topology>
    </subcellularLocation>
    <subcellularLocation>
        <location evidence="7">Cytoplasm</location>
        <location evidence="7">Perinuclear region</location>
    </subcellularLocation>
    <subcellularLocation>
        <location evidence="3">Early endosome membrane</location>
        <topology evidence="3">Peripheral membrane protein</topology>
    </subcellularLocation>
    <subcellularLocation>
        <location evidence="5">Endoplasmic reticulum membrane</location>
        <topology evidence="5">Peripheral membrane protein</topology>
    </subcellularLocation>
    <subcellularLocation>
        <location evidence="4">Golgi apparatus membrane</location>
        <topology evidence="4">Peripheral membrane protein</topology>
    </subcellularLocation>
    <subcellularLocation>
        <location evidence="8">Late endosome membrane</location>
        <topology evidence="8">Peripheral membrane protein</topology>
    </subcellularLocation>
    <subcellularLocation>
        <location evidence="21">Lysosome membrane</location>
        <topology evidence="21">Peripheral membrane protein</topology>
    </subcellularLocation>
    <subcellularLocation>
        <location evidence="6">Mitochondrion outer membrane</location>
        <topology evidence="6">Peripheral membrane protein</topology>
    </subcellularLocation>
    <subcellularLocation>
        <location evidence="1">Nucleus</location>
    </subcellularLocation>
</comment>
<dbReference type="FunFam" id="2.30.29.30:FF:000585">
    <property type="entry name" value="target of rapamycin complex 2 subunit MAPKAP1 isoform X3"/>
    <property type="match status" value="1"/>
</dbReference>
<evidence type="ECO:0000256" key="7">
    <source>
        <dbReference type="ARBA" id="ARBA00004556"/>
    </source>
</evidence>
<evidence type="ECO:0000256" key="23">
    <source>
        <dbReference type="ARBA" id="ARBA00049998"/>
    </source>
</evidence>
<comment type="subunit">
    <text evidence="23">Component of the mechanistic target of rapamycin complex 2 (mTORC2), consisting in two heterotretramers composed of MTOR, MLST8, RICTOR and MAPKAP1/SIN1. The mTORC2 core complex associates with PRR5/PROTOR1 and/or PRR5L/PROTOR2. Contrary to mTORC1, mTORC2 does not bind to and is not sensitive to FKBP12-rapamycin. Interacts with MAP3K2. Interacts with ATF2. Interacts with MAPK8. Interacts with GTP-bound HRAS and KRAS; inhibiting their activity. Interacts with IFNAR2.</text>
</comment>
<name>A0A8C9K4K8_PANTA</name>
<evidence type="ECO:0000256" key="3">
    <source>
        <dbReference type="ARBA" id="ARBA00004220"/>
    </source>
</evidence>
<evidence type="ECO:0000256" key="11">
    <source>
        <dbReference type="ARBA" id="ARBA00022475"/>
    </source>
</evidence>
<dbReference type="GO" id="GO:0005886">
    <property type="term" value="C:plasma membrane"/>
    <property type="evidence" value="ECO:0007669"/>
    <property type="project" value="UniProtKB-SubCell"/>
</dbReference>
<evidence type="ECO:0000256" key="21">
    <source>
        <dbReference type="ARBA" id="ARBA00023765"/>
    </source>
</evidence>
<gene>
    <name evidence="28" type="primary">MAPKAP1</name>
</gene>
<dbReference type="GO" id="GO:0005634">
    <property type="term" value="C:nucleus"/>
    <property type="evidence" value="ECO:0007669"/>
    <property type="project" value="UniProtKB-SubCell"/>
</dbReference>
<dbReference type="InterPro" id="IPR008828">
    <property type="entry name" value="Sin1/Avo1"/>
</dbReference>
<keyword evidence="15" id="KW-0256">Endoplasmic reticulum</keyword>
<keyword evidence="12" id="KW-0963">Cytoplasm</keyword>
<dbReference type="Pfam" id="PF05422">
    <property type="entry name" value="SIN1"/>
    <property type="match status" value="1"/>
</dbReference>
<keyword evidence="11" id="KW-1003">Cell membrane</keyword>
<evidence type="ECO:0000256" key="17">
    <source>
        <dbReference type="ARBA" id="ARBA00023128"/>
    </source>
</evidence>